<reference evidence="2 3" key="1">
    <citation type="submission" date="2020-12" db="EMBL/GenBank/DDBJ databases">
        <title>Streptomyces typhae sp. nov., a novel endophytic actinomycete isolated from the root of cattail pollen (Typha angustifolia L.).</title>
        <authorList>
            <person name="Peng C."/>
            <person name="Liu C."/>
        </authorList>
    </citation>
    <scope>NUCLEOTIDE SEQUENCE [LARGE SCALE GENOMIC DNA]</scope>
    <source>
        <strain evidence="2 3">JCM 4753</strain>
    </source>
</reference>
<keyword evidence="3" id="KW-1185">Reference proteome</keyword>
<accession>A0ABS0XHR1</accession>
<gene>
    <name evidence="2" type="ORF">JGB26_36435</name>
</gene>
<protein>
    <recommendedName>
        <fullName evidence="4">XRE family transcriptional regulator</fullName>
    </recommendedName>
</protein>
<feature type="region of interest" description="Disordered" evidence="1">
    <location>
        <begin position="102"/>
        <end position="121"/>
    </location>
</feature>
<dbReference type="Proteomes" id="UP000634780">
    <property type="component" value="Unassembled WGS sequence"/>
</dbReference>
<feature type="region of interest" description="Disordered" evidence="1">
    <location>
        <begin position="324"/>
        <end position="347"/>
    </location>
</feature>
<dbReference type="RefSeq" id="WP_190120390.1">
    <property type="nucleotide sequence ID" value="NZ_BMVR01000024.1"/>
</dbReference>
<comment type="caution">
    <text evidence="2">The sequence shown here is derived from an EMBL/GenBank/DDBJ whole genome shotgun (WGS) entry which is preliminary data.</text>
</comment>
<feature type="region of interest" description="Disordered" evidence="1">
    <location>
        <begin position="1"/>
        <end position="22"/>
    </location>
</feature>
<name>A0ABS0XHR1_9ACTN</name>
<organism evidence="2 3">
    <name type="scientific">Streptomyces flavofungini</name>
    <dbReference type="NCBI Taxonomy" id="68200"/>
    <lineage>
        <taxon>Bacteria</taxon>
        <taxon>Bacillati</taxon>
        <taxon>Actinomycetota</taxon>
        <taxon>Actinomycetes</taxon>
        <taxon>Kitasatosporales</taxon>
        <taxon>Streptomycetaceae</taxon>
        <taxon>Streptomyces</taxon>
    </lineage>
</organism>
<evidence type="ECO:0000313" key="2">
    <source>
        <dbReference type="EMBL" id="MBJ3812511.1"/>
    </source>
</evidence>
<proteinExistence type="predicted"/>
<evidence type="ECO:0000313" key="3">
    <source>
        <dbReference type="Proteomes" id="UP000634780"/>
    </source>
</evidence>
<dbReference type="EMBL" id="JAEKOZ010000039">
    <property type="protein sequence ID" value="MBJ3812511.1"/>
    <property type="molecule type" value="Genomic_DNA"/>
</dbReference>
<evidence type="ECO:0008006" key="4">
    <source>
        <dbReference type="Google" id="ProtNLM"/>
    </source>
</evidence>
<evidence type="ECO:0000256" key="1">
    <source>
        <dbReference type="SAM" id="MobiDB-lite"/>
    </source>
</evidence>
<sequence length="347" mass="38683">MTDTSGLTPSKPNNGETDTESVLSPALSVARPAPFAAALREAVRLRGLPLDRICERLSARGIRLTPATLSYWQRDRTRPERSDSLRAVVALESILDLPPGGLSALLPPQRPRGRRAARTDEHATRRLYGQESWQEQALGDAFADFNRDIVVLLTREVLHLDRRGCVRHLIVNHLVRAVADGPEQMMNLHFLDDPDGGLPEATVHCGRLESLRQDAASGGVMLQIGFGRPLTLGETMAVEYEIRADPYDRPTGFHERGIRGNQDCYLLHVYFPHDRRPALCQSYYRENSSAPQRKVRPLAVDTSGTAHLYAAQCRQGIYGMSWRWPDDSSSQGPSRLRLRGTAPPARQ</sequence>